<organism evidence="1 2">
    <name type="scientific">Deinococcus maricopensis (strain DSM 21211 / LMG 22137 / NRRL B-23946 / LB-34)</name>
    <dbReference type="NCBI Taxonomy" id="709986"/>
    <lineage>
        <taxon>Bacteria</taxon>
        <taxon>Thermotogati</taxon>
        <taxon>Deinococcota</taxon>
        <taxon>Deinococci</taxon>
        <taxon>Deinococcales</taxon>
        <taxon>Deinococcaceae</taxon>
        <taxon>Deinococcus</taxon>
    </lineage>
</organism>
<dbReference type="RefSeq" id="WP_013557385.1">
    <property type="nucleotide sequence ID" value="NC_014958.1"/>
</dbReference>
<dbReference type="STRING" id="709986.Deima_2242"/>
<proteinExistence type="predicted"/>
<keyword evidence="2" id="KW-1185">Reference proteome</keyword>
<reference evidence="2" key="2">
    <citation type="submission" date="2011-01" db="EMBL/GenBank/DDBJ databases">
        <title>The complete genome of Deinococcus maricopensis DSM 21211.</title>
        <authorList>
            <consortium name="US DOE Joint Genome Institute (JGI-PGF)"/>
            <person name="Lucas S."/>
            <person name="Copeland A."/>
            <person name="Lapidus A."/>
            <person name="Goodwin L."/>
            <person name="Pitluck S."/>
            <person name="Kyrpides N."/>
            <person name="Mavromatis K."/>
            <person name="Pagani I."/>
            <person name="Ivanova N."/>
            <person name="Ovchinnikova G."/>
            <person name="Zeytun A."/>
            <person name="Detter J.C."/>
            <person name="Han C."/>
            <person name="Land M."/>
            <person name="Hauser L."/>
            <person name="Markowitz V."/>
            <person name="Cheng J.-F."/>
            <person name="Hugenholtz P."/>
            <person name="Woyke T."/>
            <person name="Wu D."/>
            <person name="Pukall R."/>
            <person name="Gehrich-Schroeter G."/>
            <person name="Brambilla E."/>
            <person name="Klenk H.-P."/>
            <person name="Eisen J.A."/>
        </authorList>
    </citation>
    <scope>NUCLEOTIDE SEQUENCE [LARGE SCALE GENOMIC DNA]</scope>
    <source>
        <strain evidence="2">DSM 21211 / LMG 22137 / NRRL B-23946 / LB-34</strain>
    </source>
</reference>
<sequence>MRTSRRRSRRRTHHRWLEVAGEVLLDGFEVVWFVLTLPLRLIGWVLHALLDSSP</sequence>
<accession>E8U9Z1</accession>
<gene>
    <name evidence="1" type="ordered locus">Deima_2242</name>
</gene>
<protein>
    <submittedName>
        <fullName evidence="1">Uncharacterized protein</fullName>
    </submittedName>
</protein>
<dbReference type="EMBL" id="CP002454">
    <property type="protein sequence ID" value="ADV67880.1"/>
    <property type="molecule type" value="Genomic_DNA"/>
</dbReference>
<evidence type="ECO:0000313" key="1">
    <source>
        <dbReference type="EMBL" id="ADV67880.1"/>
    </source>
</evidence>
<dbReference type="KEGG" id="dmr:Deima_2242"/>
<dbReference type="AlphaFoldDB" id="E8U9Z1"/>
<name>E8U9Z1_DEIML</name>
<evidence type="ECO:0000313" key="2">
    <source>
        <dbReference type="Proteomes" id="UP000008635"/>
    </source>
</evidence>
<dbReference type="HOGENOM" id="CLU_3042632_0_0_0"/>
<dbReference type="Proteomes" id="UP000008635">
    <property type="component" value="Chromosome"/>
</dbReference>
<reference evidence="1 2" key="1">
    <citation type="journal article" date="2011" name="Stand. Genomic Sci.">
        <title>Complete genome sequence of Deinococcus maricopensis type strain (LB-34).</title>
        <authorList>
            <person name="Pukall R."/>
            <person name="Zeytun A."/>
            <person name="Lucas S."/>
            <person name="Lapidus A."/>
            <person name="Hammon N."/>
            <person name="Deshpande S."/>
            <person name="Nolan M."/>
            <person name="Cheng J.F."/>
            <person name="Pitluck S."/>
            <person name="Liolios K."/>
            <person name="Pagani I."/>
            <person name="Mikhailova N."/>
            <person name="Ivanova N."/>
            <person name="Mavromatis K."/>
            <person name="Pati A."/>
            <person name="Tapia R."/>
            <person name="Han C."/>
            <person name="Goodwin L."/>
            <person name="Chen A."/>
            <person name="Palaniappan K."/>
            <person name="Land M."/>
            <person name="Hauser L."/>
            <person name="Chang Y.J."/>
            <person name="Jeffries C.D."/>
            <person name="Brambilla E.M."/>
            <person name="Rohde M."/>
            <person name="Goker M."/>
            <person name="Detter J.C."/>
            <person name="Woyke T."/>
            <person name="Bristow J."/>
            <person name="Eisen J.A."/>
            <person name="Markowitz V."/>
            <person name="Hugenholtz P."/>
            <person name="Kyrpides N.C."/>
            <person name="Klenk H.P."/>
        </authorList>
    </citation>
    <scope>NUCLEOTIDE SEQUENCE [LARGE SCALE GENOMIC DNA]</scope>
    <source>
        <strain evidence="2">DSM 21211 / LMG 22137 / NRRL B-23946 / LB-34</strain>
    </source>
</reference>